<protein>
    <submittedName>
        <fullName evidence="1">Uncharacterized protein</fullName>
    </submittedName>
</protein>
<evidence type="ECO:0000313" key="2">
    <source>
        <dbReference type="Proteomes" id="UP000238479"/>
    </source>
</evidence>
<dbReference type="AlphaFoldDB" id="A0A2P6PPF5"/>
<keyword evidence="2" id="KW-1185">Reference proteome</keyword>
<dbReference type="Gramene" id="PRQ23801">
    <property type="protein sequence ID" value="PRQ23801"/>
    <property type="gene ID" value="RchiOBHm_Chr6g0265381"/>
</dbReference>
<gene>
    <name evidence="1" type="ORF">RchiOBHm_Chr6g0265381</name>
</gene>
<sequence>MEFVVEMFSAPPPISEKQEYGKMEIVVERNSRIFGSKRGWGFSKSKVEPIWWRDLRSLLK</sequence>
<proteinExistence type="predicted"/>
<organism evidence="1 2">
    <name type="scientific">Rosa chinensis</name>
    <name type="common">China rose</name>
    <dbReference type="NCBI Taxonomy" id="74649"/>
    <lineage>
        <taxon>Eukaryota</taxon>
        <taxon>Viridiplantae</taxon>
        <taxon>Streptophyta</taxon>
        <taxon>Embryophyta</taxon>
        <taxon>Tracheophyta</taxon>
        <taxon>Spermatophyta</taxon>
        <taxon>Magnoliopsida</taxon>
        <taxon>eudicotyledons</taxon>
        <taxon>Gunneridae</taxon>
        <taxon>Pentapetalae</taxon>
        <taxon>rosids</taxon>
        <taxon>fabids</taxon>
        <taxon>Rosales</taxon>
        <taxon>Rosaceae</taxon>
        <taxon>Rosoideae</taxon>
        <taxon>Rosoideae incertae sedis</taxon>
        <taxon>Rosa</taxon>
    </lineage>
</organism>
<name>A0A2P6PPF5_ROSCH</name>
<dbReference type="EMBL" id="PDCK01000044">
    <property type="protein sequence ID" value="PRQ23801.1"/>
    <property type="molecule type" value="Genomic_DNA"/>
</dbReference>
<accession>A0A2P6PPF5</accession>
<reference evidence="1 2" key="1">
    <citation type="journal article" date="2018" name="Nat. Genet.">
        <title>The Rosa genome provides new insights in the design of modern roses.</title>
        <authorList>
            <person name="Bendahmane M."/>
        </authorList>
    </citation>
    <scope>NUCLEOTIDE SEQUENCE [LARGE SCALE GENOMIC DNA]</scope>
    <source>
        <strain evidence="2">cv. Old Blush</strain>
    </source>
</reference>
<dbReference type="Proteomes" id="UP000238479">
    <property type="component" value="Chromosome 6"/>
</dbReference>
<evidence type="ECO:0000313" key="1">
    <source>
        <dbReference type="EMBL" id="PRQ23801.1"/>
    </source>
</evidence>
<comment type="caution">
    <text evidence="1">The sequence shown here is derived from an EMBL/GenBank/DDBJ whole genome shotgun (WGS) entry which is preliminary data.</text>
</comment>